<dbReference type="InterPro" id="IPR029058">
    <property type="entry name" value="AB_hydrolase_fold"/>
</dbReference>
<accession>A0A095SP85</accession>
<dbReference type="InterPro" id="IPR000073">
    <property type="entry name" value="AB_hydrolase_1"/>
</dbReference>
<dbReference type="SUPFAM" id="SSF53474">
    <property type="entry name" value="alpha/beta-Hydrolases"/>
    <property type="match status" value="1"/>
</dbReference>
<reference evidence="2 3" key="1">
    <citation type="submission" date="2012-09" db="EMBL/GenBank/DDBJ databases">
        <title>Genome Sequence of alkane-degrading Bacterium Alcanivorax sp. 19-m-6.</title>
        <authorList>
            <person name="Lai Q."/>
            <person name="Shao Z."/>
        </authorList>
    </citation>
    <scope>NUCLEOTIDE SEQUENCE [LARGE SCALE GENOMIC DNA]</scope>
    <source>
        <strain evidence="2 3">19-m-6</strain>
    </source>
</reference>
<sequence length="230" mass="25137">MDSWQLTANGEKTADCVVLLHGLARTARAMKKMEKALVDHGYVVINQGYPSTRHDIPALAACTLPKALARCQGEGSIHFVTHSMGGLLLRYYLGQNAIPRLGRTVMLGPPNQGSEVVDRLGSWAPFRWVNGPAGSQMGTKRDSLPVQLGPVDFPLGVIAGSRTINFLLSTLLPGPNDGKVTVERTKIQGMQDHLVLPVTHPFMMRNDRVIEQVKMFLGSGSFHKTRLDSE</sequence>
<proteinExistence type="predicted"/>
<organism evidence="2 3">
    <name type="scientific">Alcanivorax nanhaiticus</name>
    <dbReference type="NCBI Taxonomy" id="1177154"/>
    <lineage>
        <taxon>Bacteria</taxon>
        <taxon>Pseudomonadati</taxon>
        <taxon>Pseudomonadota</taxon>
        <taxon>Gammaproteobacteria</taxon>
        <taxon>Oceanospirillales</taxon>
        <taxon>Alcanivoracaceae</taxon>
        <taxon>Alcanivorax</taxon>
    </lineage>
</organism>
<dbReference type="AlphaFoldDB" id="A0A095SP85"/>
<dbReference type="PANTHER" id="PTHR37946">
    <property type="entry name" value="SLL1969 PROTEIN"/>
    <property type="match status" value="1"/>
</dbReference>
<dbReference type="Pfam" id="PF12697">
    <property type="entry name" value="Abhydrolase_6"/>
    <property type="match status" value="1"/>
</dbReference>
<comment type="caution">
    <text evidence="2">The sequence shown here is derived from an EMBL/GenBank/DDBJ whole genome shotgun (WGS) entry which is preliminary data.</text>
</comment>
<dbReference type="Proteomes" id="UP000029444">
    <property type="component" value="Unassembled WGS sequence"/>
</dbReference>
<gene>
    <name evidence="2" type="ORF">Y5S_00153</name>
</gene>
<protein>
    <recommendedName>
        <fullName evidence="1">AB hydrolase-1 domain-containing protein</fullName>
    </recommendedName>
</protein>
<dbReference type="PANTHER" id="PTHR37946:SF1">
    <property type="entry name" value="SLL1969 PROTEIN"/>
    <property type="match status" value="1"/>
</dbReference>
<dbReference type="eggNOG" id="COG1075">
    <property type="taxonomic scope" value="Bacteria"/>
</dbReference>
<evidence type="ECO:0000313" key="3">
    <source>
        <dbReference type="Proteomes" id="UP000029444"/>
    </source>
</evidence>
<dbReference type="EMBL" id="ARXV01000001">
    <property type="protein sequence ID" value="KGD66486.1"/>
    <property type="molecule type" value="Genomic_DNA"/>
</dbReference>
<evidence type="ECO:0000313" key="2">
    <source>
        <dbReference type="EMBL" id="KGD66486.1"/>
    </source>
</evidence>
<name>A0A095SP85_9GAMM</name>
<evidence type="ECO:0000259" key="1">
    <source>
        <dbReference type="Pfam" id="PF12697"/>
    </source>
</evidence>
<dbReference type="RefSeq" id="WP_331280419.1">
    <property type="nucleotide sequence ID" value="NZ_ARXV01000001.1"/>
</dbReference>
<dbReference type="Gene3D" id="3.40.50.1820">
    <property type="entry name" value="alpha/beta hydrolase"/>
    <property type="match status" value="1"/>
</dbReference>
<feature type="domain" description="AB hydrolase-1" evidence="1">
    <location>
        <begin position="17"/>
        <end position="132"/>
    </location>
</feature>
<keyword evidence="3" id="KW-1185">Reference proteome</keyword>
<dbReference type="PATRIC" id="fig|1177154.3.peg.154"/>
<dbReference type="STRING" id="1177154.Y5S_00153"/>